<accession>A0AB72UA97</accession>
<organism evidence="3 4">
    <name type="scientific">Thalassospira xiamenensis M-5 = DSM 17429</name>
    <dbReference type="NCBI Taxonomy" id="1123366"/>
    <lineage>
        <taxon>Bacteria</taxon>
        <taxon>Pseudomonadati</taxon>
        <taxon>Pseudomonadota</taxon>
        <taxon>Alphaproteobacteria</taxon>
        <taxon>Rhodospirillales</taxon>
        <taxon>Thalassospiraceae</taxon>
        <taxon>Thalassospira</taxon>
    </lineage>
</organism>
<dbReference type="AlphaFoldDB" id="A0AB72UA97"/>
<dbReference type="GO" id="GO:0005975">
    <property type="term" value="P:carbohydrate metabolic process"/>
    <property type="evidence" value="ECO:0007669"/>
    <property type="project" value="InterPro"/>
</dbReference>
<dbReference type="InterPro" id="IPR050426">
    <property type="entry name" value="Glycosyltransferase_28"/>
</dbReference>
<dbReference type="PANTHER" id="PTHR48050">
    <property type="entry name" value="STEROL 3-BETA-GLUCOSYLTRANSFERASE"/>
    <property type="match status" value="1"/>
</dbReference>
<sequence length="427" mass="46517">MHILLMTYGTRGDIQPFIALAYGLQQTGHMVTLAAPGRFQSLVQQHGLAFAPLTDALINLTNKPQFANASNPGTGFLKKISSIVKLRAQGRDLQGALLDDIFETINRLRPDKIVFHPKAFGALAIADHFAIPAILAQLIPALIPTRAYPHIGFPNMADCQKYNLLTGKLVKGLVNLSLRNSLRDWASKRHKAIPYQKFDILKSQKFGAITVLNAYSNAIIARPNDWPKKAAVTGYWFVNDALYEPSTEMTSFIKNSQKLIYIGFGSMPATNPQKTAQMLIDAVKQANVQAIIATGWGGIASGVDWPSNIYAVREVPHEWMFKHVKTAIHHGGAGTCAATLRAGCPSIIVPFFGDQPFWAKRLYTIGVAHQLIPSSKLDAKCLASAISDILATPQVHETAKRIAKQISHENGVATAVDLILNGTEIAA</sequence>
<dbReference type="PANTHER" id="PTHR48050:SF13">
    <property type="entry name" value="STEROL 3-BETA-GLUCOSYLTRANSFERASE UGT80A2"/>
    <property type="match status" value="1"/>
</dbReference>
<dbReference type="EMBL" id="CP004388">
    <property type="protein sequence ID" value="AJD51032.1"/>
    <property type="molecule type" value="Genomic_DNA"/>
</dbReference>
<dbReference type="CDD" id="cd03784">
    <property type="entry name" value="GT1_Gtf-like"/>
    <property type="match status" value="1"/>
</dbReference>
<evidence type="ECO:0000259" key="2">
    <source>
        <dbReference type="Pfam" id="PF06722"/>
    </source>
</evidence>
<evidence type="ECO:0000313" key="3">
    <source>
        <dbReference type="EMBL" id="AJD51032.1"/>
    </source>
</evidence>
<dbReference type="Pfam" id="PF06722">
    <property type="entry name" value="EryCIII-like_C"/>
    <property type="match status" value="1"/>
</dbReference>
<evidence type="ECO:0000313" key="4">
    <source>
        <dbReference type="Proteomes" id="UP000007127"/>
    </source>
</evidence>
<dbReference type="GeneID" id="31926597"/>
<dbReference type="Pfam" id="PF03033">
    <property type="entry name" value="Glyco_transf_28"/>
    <property type="match status" value="1"/>
</dbReference>
<evidence type="ECO:0000259" key="1">
    <source>
        <dbReference type="Pfam" id="PF03033"/>
    </source>
</evidence>
<dbReference type="Gene3D" id="3.40.50.2000">
    <property type="entry name" value="Glycogen Phosphorylase B"/>
    <property type="match status" value="2"/>
</dbReference>
<dbReference type="GO" id="GO:0033072">
    <property type="term" value="P:vancomycin biosynthetic process"/>
    <property type="evidence" value="ECO:0007669"/>
    <property type="project" value="UniProtKB-ARBA"/>
</dbReference>
<feature type="domain" description="Erythromycin biosynthesis protein CIII-like C-terminal" evidence="2">
    <location>
        <begin position="302"/>
        <end position="406"/>
    </location>
</feature>
<gene>
    <name evidence="3" type="ORF">TH3_04550</name>
</gene>
<dbReference type="FunFam" id="3.40.50.2000:FF:000009">
    <property type="entry name" value="Sterol 3-beta-glucosyltransferase UGT80A2"/>
    <property type="match status" value="1"/>
</dbReference>
<dbReference type="InterPro" id="IPR002213">
    <property type="entry name" value="UDP_glucos_trans"/>
</dbReference>
<reference evidence="3 4" key="1">
    <citation type="journal article" date="2012" name="J. Bacteriol.">
        <title>Genome sequence of Thalassospira xiamenensis type strain M-5.</title>
        <authorList>
            <person name="Lai Q."/>
            <person name="Shao Z."/>
        </authorList>
    </citation>
    <scope>NUCLEOTIDE SEQUENCE [LARGE SCALE GENOMIC DNA]</scope>
    <source>
        <strain evidence="3 4">M-5</strain>
    </source>
</reference>
<name>A0AB72UA97_9PROT</name>
<feature type="domain" description="Glycosyltransferase family 28 N-terminal" evidence="1">
    <location>
        <begin position="3"/>
        <end position="80"/>
    </location>
</feature>
<dbReference type="SUPFAM" id="SSF53756">
    <property type="entry name" value="UDP-Glycosyltransferase/glycogen phosphorylase"/>
    <property type="match status" value="1"/>
</dbReference>
<dbReference type="GO" id="GO:0008194">
    <property type="term" value="F:UDP-glycosyltransferase activity"/>
    <property type="evidence" value="ECO:0007669"/>
    <property type="project" value="InterPro"/>
</dbReference>
<dbReference type="KEGG" id="txi:TH3_04550"/>
<proteinExistence type="predicted"/>
<dbReference type="RefSeq" id="WP_007090461.1">
    <property type="nucleotide sequence ID" value="NZ_CP004388.1"/>
</dbReference>
<dbReference type="Proteomes" id="UP000007127">
    <property type="component" value="Chromosome"/>
</dbReference>
<dbReference type="InterPro" id="IPR010610">
    <property type="entry name" value="EryCIII-like_C"/>
</dbReference>
<dbReference type="InterPro" id="IPR004276">
    <property type="entry name" value="GlycoTrans_28_N"/>
</dbReference>
<dbReference type="GO" id="GO:0016758">
    <property type="term" value="F:hexosyltransferase activity"/>
    <property type="evidence" value="ECO:0007669"/>
    <property type="project" value="InterPro"/>
</dbReference>
<protein>
    <submittedName>
        <fullName evidence="3">Sterol 3-beta-glucosyltransferase</fullName>
    </submittedName>
</protein>